<dbReference type="PANTHER" id="PTHR43649">
    <property type="entry name" value="ARABINOSE-BINDING PROTEIN-RELATED"/>
    <property type="match status" value="1"/>
</dbReference>
<reference evidence="2 3" key="1">
    <citation type="journal article" date="2015" name="MBio">
        <title>Genome-Resolved Metagenomic Analysis Reveals Roles for Candidate Phyla and Other Microbial Community Members in Biogeochemical Transformations in Oil Reservoirs.</title>
        <authorList>
            <person name="Hu P."/>
            <person name="Tom L."/>
            <person name="Singh A."/>
            <person name="Thomas B.C."/>
            <person name="Baker B.J."/>
            <person name="Piceno Y.M."/>
            <person name="Andersen G.L."/>
            <person name="Banfield J.F."/>
        </authorList>
    </citation>
    <scope>NUCLEOTIDE SEQUENCE [LARGE SCALE GENOMIC DNA]</scope>
    <source>
        <strain evidence="2">46_16</strain>
    </source>
</reference>
<sequence>LVRLTHMKKSVFLLLCLFAFMVACTQAGNVSQAEIVTQSPQPVASATPLPTQIHATATPIPAETDGVVLQFWHPWTGNKASSIAALVAEFNRSNEQGIFIEEKSVADENFLMSEVLDALEQENMPDILAAPSRFNRSLYQQGVVLALDDLIANPETGISAEQRRTFPTVFWDEDVLEGVRYAVPAEYNLNILFYNQSWAQELGFENPPASSEEFLNQACAAARFNAFDANDENNGTGGWIYNNEPVTMLSWMQAFGGGEIPADLNRGIEFNTAENQDAMEFLRTIYQLDCAWTGKESTPYAYFARRYALFYSGSVADWQRQLALDEIEGNTDEWIIIPYPGQDGDPIVNSATLSYAITRSEPEREQAAWVFIRWMLSDDVQIAISEETYSIPVTLAIVPELADMMDQHPAWQRLVQYLPLSRPLPAVSSWNILASLLKDVGWQVSQFNVAAADIPTILENLDTIANEVIHDN</sequence>
<feature type="non-terminal residue" evidence="2">
    <location>
        <position position="1"/>
    </location>
</feature>
<name>A0A117LGY0_9CHLR</name>
<dbReference type="InterPro" id="IPR006059">
    <property type="entry name" value="SBP"/>
</dbReference>
<protein>
    <recommendedName>
        <fullName evidence="4">ABC transporter substrate binding protein</fullName>
    </recommendedName>
</protein>
<evidence type="ECO:0008006" key="4">
    <source>
        <dbReference type="Google" id="ProtNLM"/>
    </source>
</evidence>
<feature type="chain" id="PRO_5007150751" description="ABC transporter substrate binding protein" evidence="1">
    <location>
        <begin position="28"/>
        <end position="472"/>
    </location>
</feature>
<evidence type="ECO:0000256" key="1">
    <source>
        <dbReference type="SAM" id="SignalP"/>
    </source>
</evidence>
<organism evidence="2 3">
    <name type="scientific">Anaerolinea thermophila</name>
    <dbReference type="NCBI Taxonomy" id="167964"/>
    <lineage>
        <taxon>Bacteria</taxon>
        <taxon>Bacillati</taxon>
        <taxon>Chloroflexota</taxon>
        <taxon>Anaerolineae</taxon>
        <taxon>Anaerolineales</taxon>
        <taxon>Anaerolineaceae</taxon>
        <taxon>Anaerolinea</taxon>
    </lineage>
</organism>
<feature type="signal peptide" evidence="1">
    <location>
        <begin position="1"/>
        <end position="27"/>
    </location>
</feature>
<comment type="caution">
    <text evidence="2">The sequence shown here is derived from an EMBL/GenBank/DDBJ whole genome shotgun (WGS) entry which is preliminary data.</text>
</comment>
<dbReference type="InterPro" id="IPR050490">
    <property type="entry name" value="Bact_solute-bd_prot1"/>
</dbReference>
<keyword evidence="1" id="KW-0732">Signal</keyword>
<proteinExistence type="predicted"/>
<dbReference type="Proteomes" id="UP000064249">
    <property type="component" value="Unassembled WGS sequence"/>
</dbReference>
<dbReference type="EMBL" id="LGFU01000016">
    <property type="protein sequence ID" value="KUK46613.1"/>
    <property type="molecule type" value="Genomic_DNA"/>
</dbReference>
<evidence type="ECO:0000313" key="2">
    <source>
        <dbReference type="EMBL" id="KUK46613.1"/>
    </source>
</evidence>
<evidence type="ECO:0000313" key="3">
    <source>
        <dbReference type="Proteomes" id="UP000064249"/>
    </source>
</evidence>
<dbReference type="Pfam" id="PF13416">
    <property type="entry name" value="SBP_bac_8"/>
    <property type="match status" value="1"/>
</dbReference>
<accession>A0A117LGY0</accession>
<dbReference type="AlphaFoldDB" id="A0A117LGY0"/>
<gene>
    <name evidence="2" type="ORF">XD73_0500</name>
</gene>
<dbReference type="SUPFAM" id="SSF53850">
    <property type="entry name" value="Periplasmic binding protein-like II"/>
    <property type="match status" value="1"/>
</dbReference>
<dbReference type="Gene3D" id="3.40.190.10">
    <property type="entry name" value="Periplasmic binding protein-like II"/>
    <property type="match status" value="1"/>
</dbReference>